<dbReference type="Pfam" id="PF00300">
    <property type="entry name" value="His_Phos_1"/>
    <property type="match status" value="1"/>
</dbReference>
<dbReference type="InterPro" id="IPR013078">
    <property type="entry name" value="His_Pase_superF_clade-1"/>
</dbReference>
<dbReference type="Proteomes" id="UP000055136">
    <property type="component" value="Chromosome"/>
</dbReference>
<organism evidence="1 2">
    <name type="scientific">Candidatus Tenderia electrophaga</name>
    <dbReference type="NCBI Taxonomy" id="1748243"/>
    <lineage>
        <taxon>Bacteria</taxon>
        <taxon>Pseudomonadati</taxon>
        <taxon>Pseudomonadota</taxon>
        <taxon>Gammaproteobacteria</taxon>
        <taxon>Candidatus Tenderiales</taxon>
        <taxon>Candidatus Tenderiaceae</taxon>
        <taxon>Candidatus Tenderia</taxon>
    </lineage>
</organism>
<dbReference type="STRING" id="1748243.Tel_14825"/>
<keyword evidence="2" id="KW-1185">Reference proteome</keyword>
<evidence type="ECO:0000313" key="2">
    <source>
        <dbReference type="Proteomes" id="UP000055136"/>
    </source>
</evidence>
<dbReference type="CDD" id="cd07067">
    <property type="entry name" value="HP_PGM_like"/>
    <property type="match status" value="1"/>
</dbReference>
<gene>
    <name evidence="1" type="ORF">Tel_14825</name>
</gene>
<dbReference type="InterPro" id="IPR029033">
    <property type="entry name" value="His_PPase_superfam"/>
</dbReference>
<sequence length="181" mass="19955">MAPGALIKLIQQGGYVIYFRHAATDHDQFDLDRSMLDDCSTQRNLDALGRRQAEAIGEGFKRLRIPVGKILASPWCRAKDTAMMAFGRVETTEDLSFSISKGKQETDRLAHALRKMLRETPSPRSNTVLIAHTSNLKEATGIWPKPEGAMAVFKPDPDADTGYEYLGMLGPGYWLGGIAGE</sequence>
<accession>A0A0S2TGP2</accession>
<dbReference type="SUPFAM" id="SSF53254">
    <property type="entry name" value="Phosphoglycerate mutase-like"/>
    <property type="match status" value="1"/>
</dbReference>
<protein>
    <recommendedName>
        <fullName evidence="3">Phosphoglycerate mutase</fullName>
    </recommendedName>
</protein>
<dbReference type="KEGG" id="tee:Tel_14825"/>
<dbReference type="Gene3D" id="3.40.50.1240">
    <property type="entry name" value="Phosphoglycerate mutase-like"/>
    <property type="match status" value="1"/>
</dbReference>
<dbReference type="EMBL" id="CP013099">
    <property type="protein sequence ID" value="ALP54314.1"/>
    <property type="molecule type" value="Genomic_DNA"/>
</dbReference>
<reference evidence="1" key="1">
    <citation type="submission" date="2015-10" db="EMBL/GenBank/DDBJ databases">
        <title>Description of Candidatus Tenderia electrophaga gen. nov, sp. nov., an Uncultivated Electroautotroph from a Biocathode Enrichment.</title>
        <authorList>
            <person name="Eddie B.J."/>
            <person name="Malanoski A.P."/>
            <person name="Wang Z."/>
            <person name="Hall R.J."/>
            <person name="Oh S.D."/>
            <person name="Heiner C."/>
            <person name="Lin B."/>
            <person name="Strycharz-Glaven S.M."/>
        </authorList>
    </citation>
    <scope>NUCLEOTIDE SEQUENCE [LARGE SCALE GENOMIC DNA]</scope>
    <source>
        <strain evidence="1">NRL1</strain>
    </source>
</reference>
<evidence type="ECO:0000313" key="1">
    <source>
        <dbReference type="EMBL" id="ALP54314.1"/>
    </source>
</evidence>
<name>A0A0S2TGP2_9GAMM</name>
<dbReference type="AlphaFoldDB" id="A0A0S2TGP2"/>
<evidence type="ECO:0008006" key="3">
    <source>
        <dbReference type="Google" id="ProtNLM"/>
    </source>
</evidence>
<proteinExistence type="predicted"/>